<dbReference type="PANTHER" id="PTHR13126:SF0">
    <property type="entry name" value="ATP SYNTHASE MITOCHONDRIAL F1 COMPLEX ASSEMBLY FACTOR 1"/>
    <property type="match status" value="1"/>
</dbReference>
<reference evidence="5" key="1">
    <citation type="journal article" date="2011" name="PLoS Biol.">
        <title>Gene gain and loss during evolution of obligate parasitism in the white rust pathogen of Arabidopsis thaliana.</title>
        <authorList>
            <person name="Kemen E."/>
            <person name="Gardiner A."/>
            <person name="Schultz-Larsen T."/>
            <person name="Kemen A.C."/>
            <person name="Balmuth A.L."/>
            <person name="Robert-Seilaniantz A."/>
            <person name="Bailey K."/>
            <person name="Holub E."/>
            <person name="Studholme D.J."/>
            <person name="Maclean D."/>
            <person name="Jones J.D."/>
        </authorList>
    </citation>
    <scope>NUCLEOTIDE SEQUENCE</scope>
</reference>
<comment type="subcellular location">
    <subcellularLocation>
        <location evidence="1">Mitochondrion</location>
    </subcellularLocation>
</comment>
<proteinExistence type="inferred from homology"/>
<protein>
    <submittedName>
        <fullName evidence="5">Uncharacterized protein AlNc14C43G3586</fullName>
    </submittedName>
</protein>
<dbReference type="GO" id="GO:0033615">
    <property type="term" value="P:mitochondrial proton-transporting ATP synthase complex assembly"/>
    <property type="evidence" value="ECO:0007669"/>
    <property type="project" value="TreeGrafter"/>
</dbReference>
<dbReference type="AlphaFoldDB" id="F0WA42"/>
<dbReference type="HOGENOM" id="CLU_071945_1_0_1"/>
<evidence type="ECO:0000256" key="1">
    <source>
        <dbReference type="ARBA" id="ARBA00004173"/>
    </source>
</evidence>
<evidence type="ECO:0000256" key="4">
    <source>
        <dbReference type="ARBA" id="ARBA00023128"/>
    </source>
</evidence>
<gene>
    <name evidence="5" type="primary">AlNc14C43G3586</name>
    <name evidence="5" type="ORF">ALNC14_041550</name>
</gene>
<evidence type="ECO:0000256" key="2">
    <source>
        <dbReference type="ARBA" id="ARBA00009116"/>
    </source>
</evidence>
<name>F0WA42_9STRA</name>
<dbReference type="PANTHER" id="PTHR13126">
    <property type="entry name" value="CHAPERONE ATP11"/>
    <property type="match status" value="1"/>
</dbReference>
<keyword evidence="4" id="KW-0496">Mitochondrion</keyword>
<comment type="similarity">
    <text evidence="2">Belongs to the ATP11 family.</text>
</comment>
<keyword evidence="3" id="KW-0809">Transit peptide</keyword>
<sequence length="226" mass="25747">MRYLLQRHPKLCSGWRIQRHTITSSFSSTGFSYPAPRALNEIVKIDLLANENADKIAQIWAEYHRDKIDSLAKVIPDKEMQLITDRASSARLSVIPVYREEGFLNMLCQFQDTCFLVTSLEAYQKAPANASPCVTFSIYNDLASEKSITLVRGDIVSTVSKKESKSLLSSILHIYSVPELYERIVQLNQASEKFDFEAYREALDKKLCEHIEKDTSHLSVKIHASE</sequence>
<reference evidence="5" key="2">
    <citation type="submission" date="2011-02" db="EMBL/GenBank/DDBJ databases">
        <authorList>
            <person name="MacLean D."/>
        </authorList>
    </citation>
    <scope>NUCLEOTIDE SEQUENCE</scope>
</reference>
<dbReference type="EMBL" id="FR824088">
    <property type="protein sequence ID" value="CCA18012.1"/>
    <property type="molecule type" value="Genomic_DNA"/>
</dbReference>
<organism evidence="5">
    <name type="scientific">Albugo laibachii Nc14</name>
    <dbReference type="NCBI Taxonomy" id="890382"/>
    <lineage>
        <taxon>Eukaryota</taxon>
        <taxon>Sar</taxon>
        <taxon>Stramenopiles</taxon>
        <taxon>Oomycota</taxon>
        <taxon>Peronosporomycetes</taxon>
        <taxon>Albuginales</taxon>
        <taxon>Albuginaceae</taxon>
        <taxon>Albugo</taxon>
    </lineage>
</organism>
<accession>F0WA42</accession>
<dbReference type="InterPro" id="IPR010591">
    <property type="entry name" value="ATP11"/>
</dbReference>
<dbReference type="GO" id="GO:0005739">
    <property type="term" value="C:mitochondrion"/>
    <property type="evidence" value="ECO:0007669"/>
    <property type="project" value="UniProtKB-SubCell"/>
</dbReference>
<dbReference type="Pfam" id="PF06644">
    <property type="entry name" value="ATP11"/>
    <property type="match status" value="1"/>
</dbReference>
<evidence type="ECO:0000256" key="3">
    <source>
        <dbReference type="ARBA" id="ARBA00022946"/>
    </source>
</evidence>
<evidence type="ECO:0000313" key="5">
    <source>
        <dbReference type="EMBL" id="CCA18012.1"/>
    </source>
</evidence>